<dbReference type="AlphaFoldDB" id="A0A511QKC0"/>
<dbReference type="EMBL" id="BJXK01000001">
    <property type="protein sequence ID" value="GEM77768.1"/>
    <property type="molecule type" value="Genomic_DNA"/>
</dbReference>
<dbReference type="RefSeq" id="WP_119009038.1">
    <property type="nucleotide sequence ID" value="NZ_BJXK01000001.1"/>
</dbReference>
<keyword evidence="2" id="KW-1185">Reference proteome</keyword>
<protein>
    <submittedName>
        <fullName evidence="1">Uncharacterized protein</fullName>
    </submittedName>
</protein>
<comment type="caution">
    <text evidence="1">The sequence shown here is derived from an EMBL/GenBank/DDBJ whole genome shotgun (WGS) entry which is preliminary data.</text>
</comment>
<gene>
    <name evidence="1" type="ORF">VSU01S_00130</name>
</gene>
<evidence type="ECO:0000313" key="1">
    <source>
        <dbReference type="EMBL" id="GEM77768.1"/>
    </source>
</evidence>
<accession>A0A511QKC0</accession>
<organism evidence="1 2">
    <name type="scientific">Vibrio superstes NBRC 103154</name>
    <dbReference type="NCBI Taxonomy" id="1219062"/>
    <lineage>
        <taxon>Bacteria</taxon>
        <taxon>Pseudomonadati</taxon>
        <taxon>Pseudomonadota</taxon>
        <taxon>Gammaproteobacteria</taxon>
        <taxon>Vibrionales</taxon>
        <taxon>Vibrionaceae</taxon>
        <taxon>Vibrio</taxon>
    </lineage>
</organism>
<dbReference type="PROSITE" id="PS51257">
    <property type="entry name" value="PROKAR_LIPOPROTEIN"/>
    <property type="match status" value="1"/>
</dbReference>
<proteinExistence type="predicted"/>
<reference evidence="1 2" key="1">
    <citation type="submission" date="2019-07" db="EMBL/GenBank/DDBJ databases">
        <title>Whole genome shotgun sequence of Vibrio superstes NBRC 103154.</title>
        <authorList>
            <person name="Hosoyama A."/>
            <person name="Uohara A."/>
            <person name="Ohji S."/>
            <person name="Ichikawa N."/>
        </authorList>
    </citation>
    <scope>NUCLEOTIDE SEQUENCE [LARGE SCALE GENOMIC DNA]</scope>
    <source>
        <strain evidence="1 2">NBRC 103154</strain>
    </source>
</reference>
<sequence length="468" mass="49488">MKITKTAIAVAISSAFLFGCDFDVGSENNSTDGGGDNGGGGLPPVENAQNYVQIQDSSVADTGILRIKTSESKSETVVDNIPVGFLTVDLTYQDNTAINGENAAANAYIQLHTTAGSSNAHLRGEIALGEGNVKYRDNSSSLVETGGTYTPGEELKVKVSWTEDEFSFSIGDDTYGPYAATSSDPVELISLKVGDSKTKADLELIADNLKIYSGTEAENELIFEDDFDNYGVGDELTNSRYNRAIDVMVLGNGEDNGGDNGGITPPPGDVTDNFDSYTVGTQIDVASPVYQLKNVDGVLNTAVISDDFAKSGTNSLRIEDGADSSTNNNKGIVGRDFAAGAANSGSVSTSVYIPTDGYVKASYIFLGTNNDSSSSGRFTEVVFTSSEIKYRDISGNQQSLASYSKDTWVDVTITWAGDDVTVNIDGNDYPTFKAENAGGSPTAMALYNGDNGSKGTYTYFDDLHSDLF</sequence>
<dbReference type="Proteomes" id="UP000321113">
    <property type="component" value="Unassembled WGS sequence"/>
</dbReference>
<evidence type="ECO:0000313" key="2">
    <source>
        <dbReference type="Proteomes" id="UP000321113"/>
    </source>
</evidence>
<name>A0A511QKC0_9VIBR</name>
<dbReference type="OrthoDB" id="5906392at2"/>